<gene>
    <name evidence="1" type="ORF">UW84_C0026G0003</name>
</gene>
<sequence length="150" mass="16681">MPLLLMQCERCHRVFSSGIELGVGSSAFFSNNKSQCPHCGSMENVPNGNLTGTIDGVIKILENSPDPLQTAQSLFDALEKNKNKNDLSKLKQTPQFSKFKKWIPDSPNKILIYLTVLKIVIEILTKNPSMTIDINNIVTIYNEAALTQTK</sequence>
<dbReference type="Proteomes" id="UP000034797">
    <property type="component" value="Unassembled WGS sequence"/>
</dbReference>
<accession>A0A0G1KQ68</accession>
<dbReference type="EMBL" id="LCJW01000026">
    <property type="protein sequence ID" value="KKT85615.1"/>
    <property type="molecule type" value="Genomic_DNA"/>
</dbReference>
<evidence type="ECO:0000313" key="1">
    <source>
        <dbReference type="EMBL" id="KKT85615.1"/>
    </source>
</evidence>
<reference evidence="1 2" key="1">
    <citation type="journal article" date="2015" name="Nature">
        <title>rRNA introns, odd ribosomes, and small enigmatic genomes across a large radiation of phyla.</title>
        <authorList>
            <person name="Brown C.T."/>
            <person name="Hug L.A."/>
            <person name="Thomas B.C."/>
            <person name="Sharon I."/>
            <person name="Castelle C.J."/>
            <person name="Singh A."/>
            <person name="Wilkins M.J."/>
            <person name="Williams K.H."/>
            <person name="Banfield J.F."/>
        </authorList>
    </citation>
    <scope>NUCLEOTIDE SEQUENCE [LARGE SCALE GENOMIC DNA]</scope>
</reference>
<proteinExistence type="predicted"/>
<dbReference type="AlphaFoldDB" id="A0A0G1KQ68"/>
<comment type="caution">
    <text evidence="1">The sequence shown here is derived from an EMBL/GenBank/DDBJ whole genome shotgun (WGS) entry which is preliminary data.</text>
</comment>
<evidence type="ECO:0000313" key="2">
    <source>
        <dbReference type="Proteomes" id="UP000034797"/>
    </source>
</evidence>
<organism evidence="1 2">
    <name type="scientific">Candidatus Collierbacteria bacterium GW2011_GWA2_44_99</name>
    <dbReference type="NCBI Taxonomy" id="1618380"/>
    <lineage>
        <taxon>Bacteria</taxon>
        <taxon>Candidatus Collieribacteriota</taxon>
    </lineage>
</organism>
<protein>
    <submittedName>
        <fullName evidence="1">Uncharacterized protein</fullName>
    </submittedName>
</protein>
<name>A0A0G1KQ68_9BACT</name>